<organism evidence="2 3">
    <name type="scientific">Dokdonia ponticola</name>
    <dbReference type="NCBI Taxonomy" id="2041041"/>
    <lineage>
        <taxon>Bacteria</taxon>
        <taxon>Pseudomonadati</taxon>
        <taxon>Bacteroidota</taxon>
        <taxon>Flavobacteriia</taxon>
        <taxon>Flavobacteriales</taxon>
        <taxon>Flavobacteriaceae</taxon>
        <taxon>Dokdonia</taxon>
    </lineage>
</organism>
<reference evidence="3" key="1">
    <citation type="journal article" date="2019" name="Int. J. Syst. Evol. Microbiol.">
        <title>The Global Catalogue of Microorganisms (GCM) 10K type strain sequencing project: providing services to taxonomists for standard genome sequencing and annotation.</title>
        <authorList>
            <consortium name="The Broad Institute Genomics Platform"/>
            <consortium name="The Broad Institute Genome Sequencing Center for Infectious Disease"/>
            <person name="Wu L."/>
            <person name="Ma J."/>
        </authorList>
    </citation>
    <scope>NUCLEOTIDE SEQUENCE [LARGE SCALE GENOMIC DNA]</scope>
    <source>
        <strain evidence="3">YJ-61-S</strain>
    </source>
</reference>
<name>A0ABV9I4I2_9FLAO</name>
<evidence type="ECO:0000313" key="2">
    <source>
        <dbReference type="EMBL" id="MFC4636595.1"/>
    </source>
</evidence>
<evidence type="ECO:0000313" key="3">
    <source>
        <dbReference type="Proteomes" id="UP001596043"/>
    </source>
</evidence>
<evidence type="ECO:0000256" key="1">
    <source>
        <dbReference type="SAM" id="MobiDB-lite"/>
    </source>
</evidence>
<gene>
    <name evidence="2" type="ORF">ACFO3O_22010</name>
</gene>
<dbReference type="CDD" id="cd20745">
    <property type="entry name" value="FIX_RhsA_AHH_HNH-like"/>
    <property type="match status" value="1"/>
</dbReference>
<keyword evidence="3" id="KW-1185">Reference proteome</keyword>
<dbReference type="EMBL" id="JBHSFV010000024">
    <property type="protein sequence ID" value="MFC4636595.1"/>
    <property type="molecule type" value="Genomic_DNA"/>
</dbReference>
<dbReference type="Proteomes" id="UP001596043">
    <property type="component" value="Unassembled WGS sequence"/>
</dbReference>
<protein>
    <submittedName>
        <fullName evidence="2">AHH domain-containing protein</fullName>
    </submittedName>
</protein>
<dbReference type="InterPro" id="IPR032871">
    <property type="entry name" value="AHH_dom_containing"/>
</dbReference>
<feature type="compositionally biased region" description="Gly residues" evidence="1">
    <location>
        <begin position="202"/>
        <end position="219"/>
    </location>
</feature>
<feature type="compositionally biased region" description="Low complexity" evidence="1">
    <location>
        <begin position="220"/>
        <end position="233"/>
    </location>
</feature>
<accession>A0ABV9I4I2</accession>
<dbReference type="Pfam" id="PF14412">
    <property type="entry name" value="AHH"/>
    <property type="match status" value="1"/>
</dbReference>
<dbReference type="RefSeq" id="WP_379982939.1">
    <property type="nucleotide sequence ID" value="NZ_JBHSFV010000024.1"/>
</dbReference>
<sequence>MRSLFLYFFKIILVCFCIHLYSCQTDDVDHQLESQSNNDRNHSIIKTISGKDIPEILQVIQEESNKELTFSFSPSQGGHRSIEDTITGTLNTDKIRQVTDEFGTSNYTFSLTKEGHVNELSIVNYVLKETADGYYSYFLEFIPETNWLNSTSNPNDLSIFTGMIRVYDRYGIYVGENTMINGVKVSQSQRDPCVDEGESNNTGGGGNDTGNGDNSGEGQNGDSSDGNSNSDGNAGEDIDIEITCGCPQDHPGGNDAPECTCTLPDTITIYIKFTDENGLEKDKNSLRNPCLPEVNDTCSSQNDCEFGFDLNCNCLPNPDNSENTDDGIIIDLVDALLGNFLVDELGVSGELAIWIRDLDYEQKMDIQRFLEENEYSDEAKYGVNITANLSIHNLLESGYSQEFIDEVNCYNGPILIIEPDLGFQYYNYIRTEIAIIKQSEYPENYDFSNWELFKIGVRAHKNGLQLGLDIVGLIPGFGEVADVANGLIYTIDGDGVNAAFSYASAVPFVGWFSTGAKWAKRTITLANGRKTTLKWIVNAGDIINFGNRGQLGKVIGTTGTPNHAHHMVPWEFGSSPVVQKAAKADSPFHMNAPQNGIPLPSTDHLTGHNLYNNKIEEILTDFNIDNPTASFEEANDFILGLTDYLDELISINPGFNLGQISNIIDYPF</sequence>
<feature type="region of interest" description="Disordered" evidence="1">
    <location>
        <begin position="186"/>
        <end position="234"/>
    </location>
</feature>
<comment type="caution">
    <text evidence="2">The sequence shown here is derived from an EMBL/GenBank/DDBJ whole genome shotgun (WGS) entry which is preliminary data.</text>
</comment>
<proteinExistence type="predicted"/>